<proteinExistence type="predicted"/>
<dbReference type="EMBL" id="CAJOBC010046619">
    <property type="protein sequence ID" value="CAF4163027.1"/>
    <property type="molecule type" value="Genomic_DNA"/>
</dbReference>
<dbReference type="OrthoDB" id="6625084at2759"/>
<feature type="compositionally biased region" description="Basic and acidic residues" evidence="1">
    <location>
        <begin position="494"/>
        <end position="504"/>
    </location>
</feature>
<feature type="region of interest" description="Disordered" evidence="1">
    <location>
        <begin position="480"/>
        <end position="504"/>
    </location>
</feature>
<dbReference type="Proteomes" id="UP000663829">
    <property type="component" value="Unassembled WGS sequence"/>
</dbReference>
<feature type="compositionally biased region" description="Polar residues" evidence="1">
    <location>
        <begin position="551"/>
        <end position="562"/>
    </location>
</feature>
<dbReference type="PANTHER" id="PTHR46599">
    <property type="entry name" value="PIGGYBAC TRANSPOSABLE ELEMENT-DERIVED PROTEIN 4"/>
    <property type="match status" value="1"/>
</dbReference>
<dbReference type="AlphaFoldDB" id="A0A815EZL7"/>
<accession>A0A815EZL7</accession>
<sequence>MLFDETDTEESGDSESDMSSLDNGFSRMQFESSSSEEQVTYDGDDDVDSQVWSEIESESDIEFSEGYGMIEEVPANSEGSAINPIDCYRHFTTDEIISLMVRETNRYAEQHVQTQELTRRSKTLQWKPTTNEEMLKFLGIIIQMGLVRMPEIEYYWSKSKLFGSEVIQNTMSRDRFELLLKFFHLLNNQEEHADQDRLFKLRPLLDSLRARFKSIYVPGSVISIDESMVPWEGRLLFKQYIPGKAHKYGVKIFKLASTNGYTWNFMVYTSKQAPTAGLGHAQTVVLDLADGLLECHRTVVVDNFFTSISLTESLLQNDTYLIGTLRSNRARSGQGVVQKKLKRGEVYWLQSNGGIKLIKWKDKRDVLMISTKPSHSATLVDTGKTNKANQRIMKPSVVLDYNKGKQGIDLSDQLSAYYTCLRRSKKWYHTVAFEMIFGVSIVNAYLIYKEYYGTNIMTILQFRESLVRSLLLGVPFKNVKPGPRERSTSQTKRKLADHELEQMEESGRDVRRRCAGCYAKIRENSLSQGKYEVHTGVQHDVSNEKVKISSDETSSSGETLIS</sequence>
<keyword evidence="5" id="KW-1185">Reference proteome</keyword>
<evidence type="ECO:0000313" key="5">
    <source>
        <dbReference type="Proteomes" id="UP000663829"/>
    </source>
</evidence>
<evidence type="ECO:0000313" key="4">
    <source>
        <dbReference type="EMBL" id="CAF4163027.1"/>
    </source>
</evidence>
<feature type="region of interest" description="Disordered" evidence="1">
    <location>
        <begin position="1"/>
        <end position="46"/>
    </location>
</feature>
<feature type="domain" description="PiggyBac transposable element-derived protein" evidence="2">
    <location>
        <begin position="83"/>
        <end position="445"/>
    </location>
</feature>
<reference evidence="3" key="1">
    <citation type="submission" date="2021-02" db="EMBL/GenBank/DDBJ databases">
        <authorList>
            <person name="Nowell W R."/>
        </authorList>
    </citation>
    <scope>NUCLEOTIDE SEQUENCE</scope>
</reference>
<comment type="caution">
    <text evidence="3">The sequence shown here is derived from an EMBL/GenBank/DDBJ whole genome shotgun (WGS) entry which is preliminary data.</text>
</comment>
<feature type="region of interest" description="Disordered" evidence="1">
    <location>
        <begin position="542"/>
        <end position="562"/>
    </location>
</feature>
<name>A0A815EZL7_9BILA</name>
<dbReference type="PANTHER" id="PTHR46599:SF3">
    <property type="entry name" value="PIGGYBAC TRANSPOSABLE ELEMENT-DERIVED PROTEIN 4"/>
    <property type="match status" value="1"/>
</dbReference>
<dbReference type="InterPro" id="IPR029526">
    <property type="entry name" value="PGBD"/>
</dbReference>
<dbReference type="Proteomes" id="UP000681722">
    <property type="component" value="Unassembled WGS sequence"/>
</dbReference>
<feature type="compositionally biased region" description="Polar residues" evidence="1">
    <location>
        <begin position="29"/>
        <end position="38"/>
    </location>
</feature>
<evidence type="ECO:0000256" key="1">
    <source>
        <dbReference type="SAM" id="MobiDB-lite"/>
    </source>
</evidence>
<dbReference type="Pfam" id="PF13843">
    <property type="entry name" value="DDE_Tnp_1_7"/>
    <property type="match status" value="1"/>
</dbReference>
<protein>
    <recommendedName>
        <fullName evidence="2">PiggyBac transposable element-derived protein domain-containing protein</fullName>
    </recommendedName>
</protein>
<organism evidence="3 5">
    <name type="scientific">Didymodactylos carnosus</name>
    <dbReference type="NCBI Taxonomy" id="1234261"/>
    <lineage>
        <taxon>Eukaryota</taxon>
        <taxon>Metazoa</taxon>
        <taxon>Spiralia</taxon>
        <taxon>Gnathifera</taxon>
        <taxon>Rotifera</taxon>
        <taxon>Eurotatoria</taxon>
        <taxon>Bdelloidea</taxon>
        <taxon>Philodinida</taxon>
        <taxon>Philodinidae</taxon>
        <taxon>Didymodactylos</taxon>
    </lineage>
</organism>
<evidence type="ECO:0000313" key="3">
    <source>
        <dbReference type="EMBL" id="CAF1319005.1"/>
    </source>
</evidence>
<evidence type="ECO:0000259" key="2">
    <source>
        <dbReference type="Pfam" id="PF13843"/>
    </source>
</evidence>
<gene>
    <name evidence="3" type="ORF">GPM918_LOCUS29379</name>
    <name evidence="4" type="ORF">SRO942_LOCUS29953</name>
</gene>
<dbReference type="EMBL" id="CAJNOQ010013309">
    <property type="protein sequence ID" value="CAF1319005.1"/>
    <property type="molecule type" value="Genomic_DNA"/>
</dbReference>
<feature type="compositionally biased region" description="Acidic residues" evidence="1">
    <location>
        <begin position="1"/>
        <end position="16"/>
    </location>
</feature>